<dbReference type="SUPFAM" id="SSF52266">
    <property type="entry name" value="SGNH hydrolase"/>
    <property type="match status" value="1"/>
</dbReference>
<organism evidence="2 3">
    <name type="scientific">Luteimonas yindakuii</name>
    <dbReference type="NCBI Taxonomy" id="2565782"/>
    <lineage>
        <taxon>Bacteria</taxon>
        <taxon>Pseudomonadati</taxon>
        <taxon>Pseudomonadota</taxon>
        <taxon>Gammaproteobacteria</taxon>
        <taxon>Lysobacterales</taxon>
        <taxon>Lysobacteraceae</taxon>
        <taxon>Luteimonas</taxon>
    </lineage>
</organism>
<dbReference type="CDD" id="cd01832">
    <property type="entry name" value="SGNH_hydrolase_like_1"/>
    <property type="match status" value="1"/>
</dbReference>
<feature type="domain" description="SGNH hydrolase-type esterase" evidence="1">
    <location>
        <begin position="11"/>
        <end position="189"/>
    </location>
</feature>
<proteinExistence type="predicted"/>
<name>A0A4Z1R8P7_9GAMM</name>
<protein>
    <submittedName>
        <fullName evidence="2">SGNH/GDSL hydrolase family protein</fullName>
    </submittedName>
</protein>
<dbReference type="RefSeq" id="WP_134674331.1">
    <property type="nucleotide sequence ID" value="NZ_CP039383.2"/>
</dbReference>
<dbReference type="Pfam" id="PF13472">
    <property type="entry name" value="Lipase_GDSL_2"/>
    <property type="match status" value="1"/>
</dbReference>
<keyword evidence="3" id="KW-1185">Reference proteome</keyword>
<gene>
    <name evidence="2" type="ORF">E4582_09525</name>
</gene>
<comment type="caution">
    <text evidence="2">The sequence shown here is derived from an EMBL/GenBank/DDBJ whole genome shotgun (WGS) entry which is preliminary data.</text>
</comment>
<reference evidence="2 3" key="1">
    <citation type="submission" date="2019-01" db="EMBL/GenBank/DDBJ databases">
        <authorList>
            <person name="Zhang S."/>
        </authorList>
    </citation>
    <scope>NUCLEOTIDE SEQUENCE [LARGE SCALE GENOMIC DNA]</scope>
    <source>
        <strain evidence="2 3">1626</strain>
    </source>
</reference>
<dbReference type="AlphaFoldDB" id="A0A4Z1R8P7"/>
<evidence type="ECO:0000313" key="3">
    <source>
        <dbReference type="Proteomes" id="UP000298681"/>
    </source>
</evidence>
<dbReference type="GO" id="GO:0016788">
    <property type="term" value="F:hydrolase activity, acting on ester bonds"/>
    <property type="evidence" value="ECO:0007669"/>
    <property type="project" value="UniProtKB-ARBA"/>
</dbReference>
<dbReference type="Gene3D" id="3.40.50.1110">
    <property type="entry name" value="SGNH hydrolase"/>
    <property type="match status" value="1"/>
</dbReference>
<dbReference type="OrthoDB" id="158267at2"/>
<accession>A0A4Z1R8P7</accession>
<evidence type="ECO:0000313" key="2">
    <source>
        <dbReference type="EMBL" id="TKS54975.1"/>
    </source>
</evidence>
<dbReference type="Proteomes" id="UP000298681">
    <property type="component" value="Unassembled WGS sequence"/>
</dbReference>
<evidence type="ECO:0000259" key="1">
    <source>
        <dbReference type="Pfam" id="PF13472"/>
    </source>
</evidence>
<dbReference type="InterPro" id="IPR013830">
    <property type="entry name" value="SGNH_hydro"/>
</dbReference>
<sequence length="205" mass="21867">MAGTGIAMLSLGDSYTIGEGVAEHERWPQQLAAALRDEGIPVAPPRIVAQTGWSTDELDAAIDAAGITGSYGLVTLLIGVNNQYRGRDVDDYRAQFDGLLQRAIGFAGGRADRVLALSIPDWGVTPFAAASGRDTRHIARDIDAYNATAGQCCKARDVAWVDVTFATRNPEASRMLVADGLHPSPAMYAQWTALALPEARRLLTA</sequence>
<dbReference type="EMBL" id="SPUH01000001">
    <property type="protein sequence ID" value="TKS54975.1"/>
    <property type="molecule type" value="Genomic_DNA"/>
</dbReference>
<dbReference type="InterPro" id="IPR036514">
    <property type="entry name" value="SGNH_hydro_sf"/>
</dbReference>
<keyword evidence="2" id="KW-0378">Hydrolase</keyword>